<dbReference type="SUPFAM" id="SSF111369">
    <property type="entry name" value="HlyD-like secretion proteins"/>
    <property type="match status" value="1"/>
</dbReference>
<dbReference type="NCBIfam" id="TIGR01730">
    <property type="entry name" value="RND_mfp"/>
    <property type="match status" value="1"/>
</dbReference>
<dbReference type="AlphaFoldDB" id="A0A1I0PXF0"/>
<keyword evidence="2" id="KW-0175">Coiled coil</keyword>
<dbReference type="PANTHER" id="PTHR30469:SF38">
    <property type="entry name" value="HLYD FAMILY SECRETION PROTEIN"/>
    <property type="match status" value="1"/>
</dbReference>
<dbReference type="GO" id="GO:1990281">
    <property type="term" value="C:efflux pump complex"/>
    <property type="evidence" value="ECO:0007669"/>
    <property type="project" value="TreeGrafter"/>
</dbReference>
<dbReference type="PANTHER" id="PTHR30469">
    <property type="entry name" value="MULTIDRUG RESISTANCE PROTEIN MDTA"/>
    <property type="match status" value="1"/>
</dbReference>
<dbReference type="GO" id="GO:0015562">
    <property type="term" value="F:efflux transmembrane transporter activity"/>
    <property type="evidence" value="ECO:0007669"/>
    <property type="project" value="TreeGrafter"/>
</dbReference>
<gene>
    <name evidence="3" type="ORF">SAMN04487850_2032</name>
</gene>
<protein>
    <submittedName>
        <fullName evidence="3">RND family efflux transporter, MFP subunit</fullName>
    </submittedName>
</protein>
<comment type="similarity">
    <text evidence="1">Belongs to the membrane fusion protein (MFP) (TC 8.A.1) family.</text>
</comment>
<sequence length="357" mass="39984">MNRFTTYILAFACFALVACGGKKEESSAEIEKRQQAMNETYVDTMELRTSTFDKQIVCNGRLRAKAKSELSFTSQGVTMNIYVKEGMHVAKGALIASLDKRERVREIEKAEKELERAKVELTDKLIGLGYDASLKGVPEDVMKRAEVTSGYFTAKYQLQSAKTALTECNLYAPFSGRIADLEARPYQCNDKICTLIDDSQFEVEFKILEAELAIIRKGQHIKVSPFVSDSLTIEGVITEINPLVDDKGLVKVMARLTNKDNTLIDGMNVRVIVEEQLRNMFVVPKDAVVERDGYHVVFIYKDGQAVWTYVDVLYSNINSYAITGCQRKETEIHAGDIIIISGNLNLADGTNVKLNDN</sequence>
<evidence type="ECO:0000313" key="3">
    <source>
        <dbReference type="EMBL" id="SEW19231.1"/>
    </source>
</evidence>
<dbReference type="Gene3D" id="2.40.30.170">
    <property type="match status" value="1"/>
</dbReference>
<keyword evidence="4" id="KW-1185">Reference proteome</keyword>
<dbReference type="Gene3D" id="2.40.50.100">
    <property type="match status" value="1"/>
</dbReference>
<organism evidence="3 4">
    <name type="scientific">Prevotella aff. ruminicola Tc2-24</name>
    <dbReference type="NCBI Taxonomy" id="81582"/>
    <lineage>
        <taxon>Bacteria</taxon>
        <taxon>Pseudomonadati</taxon>
        <taxon>Bacteroidota</taxon>
        <taxon>Bacteroidia</taxon>
        <taxon>Bacteroidales</taxon>
        <taxon>Prevotellaceae</taxon>
        <taxon>Prevotella</taxon>
    </lineage>
</organism>
<reference evidence="3 4" key="1">
    <citation type="submission" date="2016-10" db="EMBL/GenBank/DDBJ databases">
        <authorList>
            <person name="de Groot N.N."/>
        </authorList>
    </citation>
    <scope>NUCLEOTIDE SEQUENCE [LARGE SCALE GENOMIC DNA]</scope>
    <source>
        <strain evidence="3 4">TC2-24</strain>
    </source>
</reference>
<dbReference type="RefSeq" id="WP_091916338.1">
    <property type="nucleotide sequence ID" value="NZ_FOIQ01000005.1"/>
</dbReference>
<evidence type="ECO:0000256" key="1">
    <source>
        <dbReference type="ARBA" id="ARBA00009477"/>
    </source>
</evidence>
<evidence type="ECO:0000256" key="2">
    <source>
        <dbReference type="SAM" id="Coils"/>
    </source>
</evidence>
<name>A0A1I0PXF0_9BACT</name>
<dbReference type="PROSITE" id="PS51257">
    <property type="entry name" value="PROKAR_LIPOPROTEIN"/>
    <property type="match status" value="1"/>
</dbReference>
<dbReference type="Gene3D" id="2.40.420.20">
    <property type="match status" value="1"/>
</dbReference>
<dbReference type="InterPro" id="IPR006143">
    <property type="entry name" value="RND_pump_MFP"/>
</dbReference>
<evidence type="ECO:0000313" key="4">
    <source>
        <dbReference type="Proteomes" id="UP000199373"/>
    </source>
</evidence>
<dbReference type="EMBL" id="FOIQ01000005">
    <property type="protein sequence ID" value="SEW19231.1"/>
    <property type="molecule type" value="Genomic_DNA"/>
</dbReference>
<feature type="coiled-coil region" evidence="2">
    <location>
        <begin position="100"/>
        <end position="127"/>
    </location>
</feature>
<dbReference type="Proteomes" id="UP000199373">
    <property type="component" value="Unassembled WGS sequence"/>
</dbReference>
<proteinExistence type="inferred from homology"/>
<accession>A0A1I0PXF0</accession>